<dbReference type="InterPro" id="IPR008969">
    <property type="entry name" value="CarboxyPept-like_regulatory"/>
</dbReference>
<dbReference type="Gene3D" id="2.60.40.1120">
    <property type="entry name" value="Carboxypeptidase-like, regulatory domain"/>
    <property type="match status" value="1"/>
</dbReference>
<feature type="domain" description="TonB C-terminal" evidence="3">
    <location>
        <begin position="409"/>
        <end position="469"/>
    </location>
</feature>
<name>A0A3N4PYJ0_9BACT</name>
<feature type="region of interest" description="Disordered" evidence="1">
    <location>
        <begin position="111"/>
        <end position="210"/>
    </location>
</feature>
<dbReference type="InterPro" id="IPR037682">
    <property type="entry name" value="TonB_C"/>
</dbReference>
<dbReference type="SUPFAM" id="SSF49464">
    <property type="entry name" value="Carboxypeptidase regulatory domain-like"/>
    <property type="match status" value="1"/>
</dbReference>
<feature type="compositionally biased region" description="Low complexity" evidence="1">
    <location>
        <begin position="117"/>
        <end position="141"/>
    </location>
</feature>
<dbReference type="SUPFAM" id="SSF74653">
    <property type="entry name" value="TolA/TonB C-terminal domain"/>
    <property type="match status" value="1"/>
</dbReference>
<dbReference type="GO" id="GO:0055085">
    <property type="term" value="P:transmembrane transport"/>
    <property type="evidence" value="ECO:0007669"/>
    <property type="project" value="InterPro"/>
</dbReference>
<keyword evidence="5" id="KW-1185">Reference proteome</keyword>
<feature type="transmembrane region" description="Helical" evidence="2">
    <location>
        <begin position="83"/>
        <end position="101"/>
    </location>
</feature>
<evidence type="ECO:0000313" key="5">
    <source>
        <dbReference type="Proteomes" id="UP000278351"/>
    </source>
</evidence>
<proteinExistence type="predicted"/>
<keyword evidence="2" id="KW-0812">Transmembrane</keyword>
<comment type="caution">
    <text evidence="4">The sequence shown here is derived from an EMBL/GenBank/DDBJ whole genome shotgun (WGS) entry which is preliminary data.</text>
</comment>
<sequence>MADNQGHIKPTAELIRQYLEGTLDDKTMHALEKQALDDPFLAEALEGYALHPADQQPALGELQSRLEKRVAAVKKVRRLDYKWLAAAAVLLLVTTGAIFFMNRPMRPAGEIAQQKNSTTSDSVAAAATPATADTAAADMAANQQVTEPAAEAEQKPVNPKKPAAPKETVQAPAFAKDDVADERARLDQKQPAPVVAAAPPPPPPAAKRMTLSGSYTEKVDTIRIGKYAADSTTYAFQRAPGKVEGVISGAPNKYPNHREERDERLISGVVVDAETGRRLPGVSVVESGTNKGAITDTAGNFALRVDPANKVKLDFQYIGYEKTNVEVAANNNQLNIKLPANNQALNETVIVVGRAKDVAYGNNDRIMIRGASRLPAGKTLAPHPSVSMFAYSNYLESRRKLVIPGLLENKSGQVRLSFTVMPDSTLKNFNVLESMGDVANKAAIRIIREGPKWVPASGGKKAKAEVTVPLLLLKQE</sequence>
<keyword evidence="2" id="KW-1133">Transmembrane helix</keyword>
<dbReference type="OrthoDB" id="1112758at2"/>
<dbReference type="Pfam" id="PF03544">
    <property type="entry name" value="TonB_C"/>
    <property type="match status" value="1"/>
</dbReference>
<dbReference type="AlphaFoldDB" id="A0A3N4PYJ0"/>
<dbReference type="Pfam" id="PF13715">
    <property type="entry name" value="CarbopepD_reg_2"/>
    <property type="match status" value="1"/>
</dbReference>
<dbReference type="Proteomes" id="UP000278351">
    <property type="component" value="Unassembled WGS sequence"/>
</dbReference>
<protein>
    <recommendedName>
        <fullName evidence="3">TonB C-terminal domain-containing protein</fullName>
    </recommendedName>
</protein>
<dbReference type="Gene3D" id="3.30.1150.10">
    <property type="match status" value="1"/>
</dbReference>
<keyword evidence="2" id="KW-0472">Membrane</keyword>
<feature type="compositionally biased region" description="Basic and acidic residues" evidence="1">
    <location>
        <begin position="175"/>
        <end position="188"/>
    </location>
</feature>
<accession>A0A3N4PYJ0</accession>
<gene>
    <name evidence="4" type="ORF">EGT74_09835</name>
</gene>
<evidence type="ECO:0000256" key="1">
    <source>
        <dbReference type="SAM" id="MobiDB-lite"/>
    </source>
</evidence>
<evidence type="ECO:0000259" key="3">
    <source>
        <dbReference type="Pfam" id="PF03544"/>
    </source>
</evidence>
<evidence type="ECO:0000256" key="2">
    <source>
        <dbReference type="SAM" id="Phobius"/>
    </source>
</evidence>
<organism evidence="4 5">
    <name type="scientific">Chitinophaga lutea</name>
    <dbReference type="NCBI Taxonomy" id="2488634"/>
    <lineage>
        <taxon>Bacteria</taxon>
        <taxon>Pseudomonadati</taxon>
        <taxon>Bacteroidota</taxon>
        <taxon>Chitinophagia</taxon>
        <taxon>Chitinophagales</taxon>
        <taxon>Chitinophagaceae</taxon>
        <taxon>Chitinophaga</taxon>
    </lineage>
</organism>
<dbReference type="RefSeq" id="WP_123846307.1">
    <property type="nucleotide sequence ID" value="NZ_RPDH01000001.1"/>
</dbReference>
<reference evidence="4 5" key="1">
    <citation type="submission" date="2018-11" db="EMBL/GenBank/DDBJ databases">
        <title>Chitinophaga lutea sp.nov., isolate from arsenic contaminated soil.</title>
        <authorList>
            <person name="Zong Y."/>
        </authorList>
    </citation>
    <scope>NUCLEOTIDE SEQUENCE [LARGE SCALE GENOMIC DNA]</scope>
    <source>
        <strain evidence="4 5">ZY74</strain>
    </source>
</reference>
<dbReference type="EMBL" id="RPDH01000001">
    <property type="protein sequence ID" value="RPE13792.1"/>
    <property type="molecule type" value="Genomic_DNA"/>
</dbReference>
<evidence type="ECO:0000313" key="4">
    <source>
        <dbReference type="EMBL" id="RPE13792.1"/>
    </source>
</evidence>